<dbReference type="PROSITE" id="PS51787">
    <property type="entry name" value="LON_N"/>
    <property type="match status" value="1"/>
</dbReference>
<dbReference type="InterPro" id="IPR013083">
    <property type="entry name" value="Znf_RING/FYVE/PHD"/>
</dbReference>
<sequence length="491" mass="55200">MHELDAEEEAERDAMLADGLDLTRTVDTDEVDLQVLKKRGHSHMQDDQFDAAINEFSMALKLVRDPREETRLLNCRCDAFLSMCRVLKLLPAAESERGALYGLDPLTLAQLALKDASKIAAARADWPMVHLQRGCALFYLERFEEAQAAFLEGLSLDPADTCLQGWTRDVRKLLAEAPGRPGASGRRVAQCEDTDCSLCMKLLYEPVTTPCGHTFCRACFARCMDHSSRCPMCRTVLHAGRELNVTRALHDILEKSFPEEYAARRQEAMEASPSFQGDASAPIPLFVMSCLLPGERMALNIFEPRYRLMVRRCMEGNRRFGMAVMEHSHALHGVACEAEIVECQPQPDGRFYLEVVARRRFRILSSWEQDGYRMAQPRFFHDDVPTPGSPEAARTAELALSLAALADAWVDRVKAYARGRRGGRLLELLHRAGDKPPVAEAERLSFWAANIIPMEDRDRLHCLGLSNTAQRITYQKSPLEQAVNCPTCTVM</sequence>
<dbReference type="InterPro" id="IPR003111">
    <property type="entry name" value="Lon_prtase_N"/>
</dbReference>
<dbReference type="SUPFAM" id="SSF57850">
    <property type="entry name" value="RING/U-box"/>
    <property type="match status" value="1"/>
</dbReference>
<dbReference type="Gene3D" id="1.25.40.10">
    <property type="entry name" value="Tetratricopeptide repeat domain"/>
    <property type="match status" value="1"/>
</dbReference>
<keyword evidence="2 4" id="KW-0802">TPR repeat</keyword>
<evidence type="ECO:0000259" key="6">
    <source>
        <dbReference type="PROSITE" id="PS51787"/>
    </source>
</evidence>
<dbReference type="PANTHER" id="PTHR23327">
    <property type="entry name" value="RING FINGER PROTEIN 127"/>
    <property type="match status" value="1"/>
</dbReference>
<dbReference type="GO" id="GO:0005737">
    <property type="term" value="C:cytoplasm"/>
    <property type="evidence" value="ECO:0007669"/>
    <property type="project" value="UniProtKB-ARBA"/>
</dbReference>
<dbReference type="SMART" id="SM00184">
    <property type="entry name" value="RING"/>
    <property type="match status" value="1"/>
</dbReference>
<protein>
    <recommendedName>
        <fullName evidence="9">LON peptidase N-terminal domain and RING finger protein 1</fullName>
    </recommendedName>
</protein>
<dbReference type="InterPro" id="IPR019734">
    <property type="entry name" value="TPR_rpt"/>
</dbReference>
<dbReference type="EMBL" id="CAUYUE010000005">
    <property type="protein sequence ID" value="CAK0779569.1"/>
    <property type="molecule type" value="Genomic_DNA"/>
</dbReference>
<reference evidence="7 8" key="1">
    <citation type="submission" date="2023-10" db="EMBL/GenBank/DDBJ databases">
        <authorList>
            <person name="Maclean D."/>
            <person name="Macfadyen A."/>
        </authorList>
    </citation>
    <scope>NUCLEOTIDE SEQUENCE [LARGE SCALE GENOMIC DNA]</scope>
</reference>
<dbReference type="InterPro" id="IPR001841">
    <property type="entry name" value="Znf_RING"/>
</dbReference>
<dbReference type="PROSITE" id="PS50005">
    <property type="entry name" value="TPR"/>
    <property type="match status" value="1"/>
</dbReference>
<dbReference type="SUPFAM" id="SSF88697">
    <property type="entry name" value="PUA domain-like"/>
    <property type="match status" value="1"/>
</dbReference>
<feature type="domain" description="RING-type" evidence="5">
    <location>
        <begin position="196"/>
        <end position="234"/>
    </location>
</feature>
<evidence type="ECO:0000256" key="4">
    <source>
        <dbReference type="PROSITE-ProRule" id="PRU00339"/>
    </source>
</evidence>
<keyword evidence="3" id="KW-0862">Zinc</keyword>
<dbReference type="InterPro" id="IPR046336">
    <property type="entry name" value="Lon_prtase_N_sf"/>
</dbReference>
<keyword evidence="3" id="KW-0479">Metal-binding</keyword>
<dbReference type="Pfam" id="PF02190">
    <property type="entry name" value="LON_substr_bdg"/>
    <property type="match status" value="1"/>
</dbReference>
<keyword evidence="1" id="KW-0677">Repeat</keyword>
<dbReference type="InterPro" id="IPR011990">
    <property type="entry name" value="TPR-like_helical_dom_sf"/>
</dbReference>
<dbReference type="Pfam" id="PF13923">
    <property type="entry name" value="zf-C3HC4_2"/>
    <property type="match status" value="1"/>
</dbReference>
<dbReference type="Proteomes" id="UP001314263">
    <property type="component" value="Unassembled WGS sequence"/>
</dbReference>
<dbReference type="SMART" id="SM00464">
    <property type="entry name" value="LON"/>
    <property type="match status" value="1"/>
</dbReference>
<dbReference type="Pfam" id="PF07719">
    <property type="entry name" value="TPR_2"/>
    <property type="match status" value="1"/>
</dbReference>
<dbReference type="PANTHER" id="PTHR23327:SF42">
    <property type="entry name" value="LON PEPTIDASE N-TERMINAL DOMAIN AND RING FINGER PROTEIN C14F5.10C"/>
    <property type="match status" value="1"/>
</dbReference>
<dbReference type="SMART" id="SM00028">
    <property type="entry name" value="TPR"/>
    <property type="match status" value="2"/>
</dbReference>
<dbReference type="PROSITE" id="PS50089">
    <property type="entry name" value="ZF_RING_2"/>
    <property type="match status" value="1"/>
</dbReference>
<dbReference type="AlphaFoldDB" id="A0AAV1I420"/>
<dbReference type="InterPro" id="IPR013105">
    <property type="entry name" value="TPR_2"/>
</dbReference>
<dbReference type="InterPro" id="IPR015947">
    <property type="entry name" value="PUA-like_sf"/>
</dbReference>
<keyword evidence="8" id="KW-1185">Reference proteome</keyword>
<dbReference type="Gene3D" id="3.30.40.10">
    <property type="entry name" value="Zinc/RING finger domain, C3HC4 (zinc finger)"/>
    <property type="match status" value="1"/>
</dbReference>
<evidence type="ECO:0000256" key="3">
    <source>
        <dbReference type="PROSITE-ProRule" id="PRU00175"/>
    </source>
</evidence>
<accession>A0AAV1I420</accession>
<dbReference type="GO" id="GO:0008270">
    <property type="term" value="F:zinc ion binding"/>
    <property type="evidence" value="ECO:0007669"/>
    <property type="project" value="UniProtKB-KW"/>
</dbReference>
<proteinExistence type="predicted"/>
<evidence type="ECO:0000313" key="8">
    <source>
        <dbReference type="Proteomes" id="UP001314263"/>
    </source>
</evidence>
<evidence type="ECO:0000313" key="7">
    <source>
        <dbReference type="EMBL" id="CAK0779569.1"/>
    </source>
</evidence>
<dbReference type="GO" id="GO:0061630">
    <property type="term" value="F:ubiquitin protein ligase activity"/>
    <property type="evidence" value="ECO:0007669"/>
    <property type="project" value="TreeGrafter"/>
</dbReference>
<dbReference type="Gene3D" id="1.20.58.1480">
    <property type="match status" value="1"/>
</dbReference>
<evidence type="ECO:0000256" key="1">
    <source>
        <dbReference type="ARBA" id="ARBA00022737"/>
    </source>
</evidence>
<evidence type="ECO:0000259" key="5">
    <source>
        <dbReference type="PROSITE" id="PS50089"/>
    </source>
</evidence>
<feature type="domain" description="Lon N-terminal" evidence="6">
    <location>
        <begin position="280"/>
        <end position="483"/>
    </location>
</feature>
<dbReference type="Gene3D" id="2.30.130.40">
    <property type="entry name" value="LON domain-like"/>
    <property type="match status" value="1"/>
</dbReference>
<gene>
    <name evidence="7" type="ORF">CVIRNUC_004806</name>
</gene>
<evidence type="ECO:0000256" key="2">
    <source>
        <dbReference type="ARBA" id="ARBA00022803"/>
    </source>
</evidence>
<name>A0AAV1I420_9CHLO</name>
<organism evidence="7 8">
    <name type="scientific">Coccomyxa viridis</name>
    <dbReference type="NCBI Taxonomy" id="1274662"/>
    <lineage>
        <taxon>Eukaryota</taxon>
        <taxon>Viridiplantae</taxon>
        <taxon>Chlorophyta</taxon>
        <taxon>core chlorophytes</taxon>
        <taxon>Trebouxiophyceae</taxon>
        <taxon>Trebouxiophyceae incertae sedis</taxon>
        <taxon>Coccomyxaceae</taxon>
        <taxon>Coccomyxa</taxon>
    </lineage>
</organism>
<evidence type="ECO:0008006" key="9">
    <source>
        <dbReference type="Google" id="ProtNLM"/>
    </source>
</evidence>
<feature type="repeat" description="TPR" evidence="4">
    <location>
        <begin position="127"/>
        <end position="160"/>
    </location>
</feature>
<dbReference type="CDD" id="cd16514">
    <property type="entry name" value="RING-HC_LONFs_rpt2"/>
    <property type="match status" value="1"/>
</dbReference>
<comment type="caution">
    <text evidence="7">The sequence shown here is derived from an EMBL/GenBank/DDBJ whole genome shotgun (WGS) entry which is preliminary data.</text>
</comment>
<dbReference type="SUPFAM" id="SSF48452">
    <property type="entry name" value="TPR-like"/>
    <property type="match status" value="1"/>
</dbReference>
<keyword evidence="3" id="KW-0863">Zinc-finger</keyword>